<name>A0A7Y0U1A4_9ACTO</name>
<dbReference type="AlphaFoldDB" id="A0A7Y0U1A4"/>
<proteinExistence type="predicted"/>
<feature type="transmembrane region" description="Helical" evidence="2">
    <location>
        <begin position="164"/>
        <end position="183"/>
    </location>
</feature>
<feature type="domain" description="CAAX prenyl protease 2/Lysostaphin resistance protein A-like" evidence="3">
    <location>
        <begin position="134"/>
        <end position="226"/>
    </location>
</feature>
<dbReference type="PANTHER" id="PTHR39430:SF1">
    <property type="entry name" value="PROTEASE"/>
    <property type="match status" value="1"/>
</dbReference>
<dbReference type="GO" id="GO:0080120">
    <property type="term" value="P:CAAX-box protein maturation"/>
    <property type="evidence" value="ECO:0007669"/>
    <property type="project" value="UniProtKB-ARBA"/>
</dbReference>
<keyword evidence="4" id="KW-0482">Metalloprotease</keyword>
<feature type="transmembrane region" description="Helical" evidence="2">
    <location>
        <begin position="189"/>
        <end position="208"/>
    </location>
</feature>
<reference evidence="4 5" key="1">
    <citation type="submission" date="2020-04" db="EMBL/GenBank/DDBJ databases">
        <title>Antimicrobial susceptibility and clonality of vaginal-derived multi-drug resistant Mobiluncus isolates in China.</title>
        <authorList>
            <person name="Zhang X."/>
        </authorList>
    </citation>
    <scope>NUCLEOTIDE SEQUENCE [LARGE SCALE GENOMIC DNA]</scope>
    <source>
        <strain evidence="4 5">13</strain>
    </source>
</reference>
<feature type="transmembrane region" description="Helical" evidence="2">
    <location>
        <begin position="253"/>
        <end position="280"/>
    </location>
</feature>
<keyword evidence="2" id="KW-1133">Transmembrane helix</keyword>
<evidence type="ECO:0000256" key="2">
    <source>
        <dbReference type="SAM" id="Phobius"/>
    </source>
</evidence>
<dbReference type="Proteomes" id="UP000578252">
    <property type="component" value="Unassembled WGS sequence"/>
</dbReference>
<evidence type="ECO:0000259" key="3">
    <source>
        <dbReference type="Pfam" id="PF02517"/>
    </source>
</evidence>
<evidence type="ECO:0000313" key="4">
    <source>
        <dbReference type="EMBL" id="NMW65125.1"/>
    </source>
</evidence>
<dbReference type="Pfam" id="PF02517">
    <property type="entry name" value="Rce1-like"/>
    <property type="match status" value="1"/>
</dbReference>
<dbReference type="GO" id="GO:0006508">
    <property type="term" value="P:proteolysis"/>
    <property type="evidence" value="ECO:0007669"/>
    <property type="project" value="UniProtKB-KW"/>
</dbReference>
<dbReference type="GO" id="GO:0004175">
    <property type="term" value="F:endopeptidase activity"/>
    <property type="evidence" value="ECO:0007669"/>
    <property type="project" value="UniProtKB-ARBA"/>
</dbReference>
<evidence type="ECO:0000313" key="5">
    <source>
        <dbReference type="Proteomes" id="UP000578252"/>
    </source>
</evidence>
<evidence type="ECO:0000256" key="1">
    <source>
        <dbReference type="SAM" id="MobiDB-lite"/>
    </source>
</evidence>
<keyword evidence="4" id="KW-0645">Protease</keyword>
<feature type="transmembrane region" description="Helical" evidence="2">
    <location>
        <begin position="213"/>
        <end position="233"/>
    </location>
</feature>
<dbReference type="PANTHER" id="PTHR39430">
    <property type="entry name" value="MEMBRANE-ASSOCIATED PROTEASE-RELATED"/>
    <property type="match status" value="1"/>
</dbReference>
<dbReference type="EMBL" id="JABCUR010000004">
    <property type="protein sequence ID" value="NMW65125.1"/>
    <property type="molecule type" value="Genomic_DNA"/>
</dbReference>
<gene>
    <name evidence="4" type="ORF">HHJ78_06185</name>
</gene>
<keyword evidence="2" id="KW-0472">Membrane</keyword>
<feature type="compositionally biased region" description="Basic and acidic residues" evidence="1">
    <location>
        <begin position="288"/>
        <end position="299"/>
    </location>
</feature>
<keyword evidence="2" id="KW-0812">Transmembrane</keyword>
<feature type="transmembrane region" description="Helical" evidence="2">
    <location>
        <begin position="58"/>
        <end position="79"/>
    </location>
</feature>
<dbReference type="InterPro" id="IPR003675">
    <property type="entry name" value="Rce1/LyrA-like_dom"/>
</dbReference>
<keyword evidence="4" id="KW-0378">Hydrolase</keyword>
<dbReference type="GO" id="GO:0008237">
    <property type="term" value="F:metallopeptidase activity"/>
    <property type="evidence" value="ECO:0007669"/>
    <property type="project" value="UniProtKB-KW"/>
</dbReference>
<feature type="region of interest" description="Disordered" evidence="1">
    <location>
        <begin position="288"/>
        <end position="323"/>
    </location>
</feature>
<protein>
    <submittedName>
        <fullName evidence="4">CPBP family intramembrane metalloprotease</fullName>
    </submittedName>
</protein>
<sequence length="323" mass="34414">MIMPQQSSKNSGLWQQATLLPIALVVITLLVMNGGIALDAATSGTHDATRVLLMDSPHWFLLTGLVLGASEILAYRFLVKLFAKRPVTELGATGCIKETALGILVGSVLVSLPMLILWARGFWRFNSFAINSGILKGIGIGLIACVFEELLMRGVFLRLLEQKWGAPGALVVTSLVFGAMHLSNPGVTWLGALTIGVEAGFLLGTAYLWKRRLWFPIGLHFGWNAMQAAFWGVNVSGTGKQSGLLDGTLHGPTWLTGGSVGIEGSLLTAVIGLLAAGVIWKLTPREAPEMAPHEAKTPTDEVPDTGETPAITASKPGRQAQRD</sequence>
<comment type="caution">
    <text evidence="4">The sequence shown here is derived from an EMBL/GenBank/DDBJ whole genome shotgun (WGS) entry which is preliminary data.</text>
</comment>
<feature type="transmembrane region" description="Helical" evidence="2">
    <location>
        <begin position="12"/>
        <end position="38"/>
    </location>
</feature>
<organism evidence="4 5">
    <name type="scientific">Mobiluncus mulieris</name>
    <dbReference type="NCBI Taxonomy" id="2052"/>
    <lineage>
        <taxon>Bacteria</taxon>
        <taxon>Bacillati</taxon>
        <taxon>Actinomycetota</taxon>
        <taxon>Actinomycetes</taxon>
        <taxon>Actinomycetales</taxon>
        <taxon>Actinomycetaceae</taxon>
        <taxon>Mobiluncus</taxon>
    </lineage>
</organism>
<feature type="transmembrane region" description="Helical" evidence="2">
    <location>
        <begin position="100"/>
        <end position="121"/>
    </location>
</feature>
<feature type="transmembrane region" description="Helical" evidence="2">
    <location>
        <begin position="133"/>
        <end position="152"/>
    </location>
</feature>
<accession>A0A7Y0U1A4</accession>